<dbReference type="HOGENOM" id="CLU_049413_5_2_5"/>
<comment type="similarity">
    <text evidence="1">Belongs to the AB hydrolase superfamily. AB hydrolase 2 family.</text>
</comment>
<accession>A5FY55</accession>
<proteinExistence type="inferred from homology"/>
<feature type="domain" description="Phospholipase/carboxylesterase/thioesterase" evidence="3">
    <location>
        <begin position="15"/>
        <end position="203"/>
    </location>
</feature>
<evidence type="ECO:0000259" key="3">
    <source>
        <dbReference type="Pfam" id="PF02230"/>
    </source>
</evidence>
<evidence type="ECO:0000256" key="1">
    <source>
        <dbReference type="ARBA" id="ARBA00006499"/>
    </source>
</evidence>
<dbReference type="KEGG" id="acr:Acry_1326"/>
<keyword evidence="2" id="KW-0378">Hydrolase</keyword>
<dbReference type="PANTHER" id="PTHR10655">
    <property type="entry name" value="LYSOPHOSPHOLIPASE-RELATED"/>
    <property type="match status" value="1"/>
</dbReference>
<dbReference type="EMBL" id="CP000697">
    <property type="protein sequence ID" value="ABQ30537.1"/>
    <property type="molecule type" value="Genomic_DNA"/>
</dbReference>
<keyword evidence="5" id="KW-1185">Reference proteome</keyword>
<reference evidence="4 5" key="1">
    <citation type="submission" date="2007-05" db="EMBL/GenBank/DDBJ databases">
        <title>Complete sequence of chromosome of Acidiphilium cryptum JF-5.</title>
        <authorList>
            <consortium name="US DOE Joint Genome Institute"/>
            <person name="Copeland A."/>
            <person name="Lucas S."/>
            <person name="Lapidus A."/>
            <person name="Barry K."/>
            <person name="Detter J.C."/>
            <person name="Glavina del Rio T."/>
            <person name="Hammon N."/>
            <person name="Israni S."/>
            <person name="Dalin E."/>
            <person name="Tice H."/>
            <person name="Pitluck S."/>
            <person name="Sims D."/>
            <person name="Brettin T."/>
            <person name="Bruce D."/>
            <person name="Han C."/>
            <person name="Schmutz J."/>
            <person name="Larimer F."/>
            <person name="Land M."/>
            <person name="Hauser L."/>
            <person name="Kyrpides N."/>
            <person name="Kim E."/>
            <person name="Magnuson T."/>
            <person name="Richardson P."/>
        </authorList>
    </citation>
    <scope>NUCLEOTIDE SEQUENCE [LARGE SCALE GENOMIC DNA]</scope>
    <source>
        <strain evidence="4 5">JF-5</strain>
    </source>
</reference>
<evidence type="ECO:0000256" key="2">
    <source>
        <dbReference type="ARBA" id="ARBA00022801"/>
    </source>
</evidence>
<evidence type="ECO:0000313" key="5">
    <source>
        <dbReference type="Proteomes" id="UP000000245"/>
    </source>
</evidence>
<name>A5FY55_ACICJ</name>
<dbReference type="GO" id="GO:0016787">
    <property type="term" value="F:hydrolase activity"/>
    <property type="evidence" value="ECO:0007669"/>
    <property type="project" value="UniProtKB-KW"/>
</dbReference>
<dbReference type="RefSeq" id="WP_007423025.1">
    <property type="nucleotide sequence ID" value="NC_009484.1"/>
</dbReference>
<protein>
    <submittedName>
        <fullName evidence="4">Phospholipase/Carboxylesterase</fullName>
    </submittedName>
</protein>
<dbReference type="Proteomes" id="UP000000245">
    <property type="component" value="Chromosome"/>
</dbReference>
<dbReference type="eggNOG" id="COG0400">
    <property type="taxonomic scope" value="Bacteria"/>
</dbReference>
<dbReference type="MEROPS" id="S09.952"/>
<dbReference type="InterPro" id="IPR050565">
    <property type="entry name" value="LYPA1-2/EST-like"/>
</dbReference>
<dbReference type="AlphaFoldDB" id="A5FY55"/>
<dbReference type="Pfam" id="PF02230">
    <property type="entry name" value="Abhydrolase_2"/>
    <property type="match status" value="1"/>
</dbReference>
<dbReference type="Gene3D" id="3.40.50.1820">
    <property type="entry name" value="alpha/beta hydrolase"/>
    <property type="match status" value="1"/>
</dbReference>
<gene>
    <name evidence="4" type="ordered locus">Acry_1326</name>
</gene>
<dbReference type="SUPFAM" id="SSF53474">
    <property type="entry name" value="alpha/beta-Hydrolases"/>
    <property type="match status" value="1"/>
</dbReference>
<dbReference type="PANTHER" id="PTHR10655:SF17">
    <property type="entry name" value="LYSOPHOSPHOLIPASE-LIKE PROTEIN 1"/>
    <property type="match status" value="1"/>
</dbReference>
<dbReference type="STRING" id="349163.Acry_1326"/>
<evidence type="ECO:0000313" key="4">
    <source>
        <dbReference type="EMBL" id="ABQ30537.1"/>
    </source>
</evidence>
<dbReference type="InterPro" id="IPR003140">
    <property type="entry name" value="PLipase/COase/thioEstase"/>
</dbReference>
<organism evidence="4 5">
    <name type="scientific">Acidiphilium cryptum (strain JF-5)</name>
    <dbReference type="NCBI Taxonomy" id="349163"/>
    <lineage>
        <taxon>Bacteria</taxon>
        <taxon>Pseudomonadati</taxon>
        <taxon>Pseudomonadota</taxon>
        <taxon>Alphaproteobacteria</taxon>
        <taxon>Acetobacterales</taxon>
        <taxon>Acidocellaceae</taxon>
        <taxon>Acidiphilium</taxon>
    </lineage>
</organism>
<sequence length="222" mass="22973">MAELDGPRWGPANGGKARQLVVLCHGVGADGNDLIDLAPYWARAIPDAAFVAPHAPDPFDLAPFGRQWFPIGTLDPHALGGGVRRARAALDPFIDAELARLGLPADAYALMGFSQGAMTVLFTGLRRAVPPRAILAYSGALLAPESLPAELAGRPPVLLVHGEADEIVPPSRSRDAEAALRAAGVPVESLLVPKLAHGIDDSGLSLGALTLQRAFAAPASPA</sequence>
<dbReference type="InterPro" id="IPR029058">
    <property type="entry name" value="AB_hydrolase_fold"/>
</dbReference>